<sequence length="197" mass="22445">MADTVKRSELVALVDMDGTLCDYQGAMLRDLERLRSPGEPALTSDFEDSPWMRARQELIRGQPGWWARLERRQQGFDVLEELRALEFELHVLTKGPANSTNAWAEKLQWCQAHVPDARVTVTMDKGLVYGKVLVDDWPEYIHRWLTWRPRGLVIVPAQPWNAGFSHPNALRYDGTNLAEVRARLRAVRDAALAANVG</sequence>
<dbReference type="SUPFAM" id="SSF56784">
    <property type="entry name" value="HAD-like"/>
    <property type="match status" value="1"/>
</dbReference>
<dbReference type="PANTHER" id="PTHR16504">
    <property type="entry name" value="5'(3')-DEOXYRIBONUCLEOTIDASE"/>
    <property type="match status" value="1"/>
</dbReference>
<dbReference type="GO" id="GO:0009223">
    <property type="term" value="P:pyrimidine deoxyribonucleotide catabolic process"/>
    <property type="evidence" value="ECO:0007669"/>
    <property type="project" value="TreeGrafter"/>
</dbReference>
<dbReference type="AlphaFoldDB" id="A0A848LXK6"/>
<dbReference type="Gene3D" id="3.40.50.1000">
    <property type="entry name" value="HAD superfamily/HAD-like"/>
    <property type="match status" value="1"/>
</dbReference>
<name>A0A848LXK6_9BACT</name>
<dbReference type="GO" id="GO:0008253">
    <property type="term" value="F:5'-nucleotidase activity"/>
    <property type="evidence" value="ECO:0007669"/>
    <property type="project" value="InterPro"/>
</dbReference>
<comment type="caution">
    <text evidence="3">The sequence shown here is derived from an EMBL/GenBank/DDBJ whole genome shotgun (WGS) entry which is preliminary data.</text>
</comment>
<evidence type="ECO:0008006" key="5">
    <source>
        <dbReference type="Google" id="ProtNLM"/>
    </source>
</evidence>
<dbReference type="RefSeq" id="WP_169352018.1">
    <property type="nucleotide sequence ID" value="NZ_JABBJJ010000491.1"/>
</dbReference>
<dbReference type="InterPro" id="IPR036412">
    <property type="entry name" value="HAD-like_sf"/>
</dbReference>
<reference evidence="3 4" key="1">
    <citation type="submission" date="2020-04" db="EMBL/GenBank/DDBJ databases">
        <title>Draft genome of Pyxidicoccus fallax type strain.</title>
        <authorList>
            <person name="Whitworth D.E."/>
        </authorList>
    </citation>
    <scope>NUCLEOTIDE SEQUENCE [LARGE SCALE GENOMIC DNA]</scope>
    <source>
        <strain evidence="3 4">DSM 14698</strain>
    </source>
</reference>
<dbReference type="Pfam" id="PF06941">
    <property type="entry name" value="NT5C"/>
    <property type="match status" value="1"/>
</dbReference>
<gene>
    <name evidence="3" type="ORF">HG543_49780</name>
</gene>
<dbReference type="Proteomes" id="UP000518300">
    <property type="component" value="Unassembled WGS sequence"/>
</dbReference>
<feature type="active site" description="Nucleophile" evidence="2">
    <location>
        <position position="15"/>
    </location>
</feature>
<organism evidence="3 4">
    <name type="scientific">Pyxidicoccus fallax</name>
    <dbReference type="NCBI Taxonomy" id="394095"/>
    <lineage>
        <taxon>Bacteria</taxon>
        <taxon>Pseudomonadati</taxon>
        <taxon>Myxococcota</taxon>
        <taxon>Myxococcia</taxon>
        <taxon>Myxococcales</taxon>
        <taxon>Cystobacterineae</taxon>
        <taxon>Myxococcaceae</taxon>
        <taxon>Pyxidicoccus</taxon>
    </lineage>
</organism>
<dbReference type="EMBL" id="JABBJJ010000491">
    <property type="protein sequence ID" value="NMO22898.1"/>
    <property type="molecule type" value="Genomic_DNA"/>
</dbReference>
<evidence type="ECO:0000313" key="4">
    <source>
        <dbReference type="Proteomes" id="UP000518300"/>
    </source>
</evidence>
<feature type="active site" description="Proton donor" evidence="2">
    <location>
        <position position="17"/>
    </location>
</feature>
<evidence type="ECO:0000256" key="2">
    <source>
        <dbReference type="PIRSR" id="PIRSR610708-1"/>
    </source>
</evidence>
<proteinExistence type="inferred from homology"/>
<protein>
    <recommendedName>
        <fullName evidence="5">5'-nucleotidase</fullName>
    </recommendedName>
</protein>
<accession>A0A848LXK6</accession>
<keyword evidence="4" id="KW-1185">Reference proteome</keyword>
<dbReference type="PANTHER" id="PTHR16504:SF4">
    <property type="entry name" value="5'(3')-DEOXYRIBONUCLEOTIDASE"/>
    <property type="match status" value="1"/>
</dbReference>
<dbReference type="Gene3D" id="1.10.40.40">
    <property type="entry name" value="Deoxyribonucleotidase, domain 2"/>
    <property type="match status" value="1"/>
</dbReference>
<evidence type="ECO:0000256" key="1">
    <source>
        <dbReference type="ARBA" id="ARBA00009589"/>
    </source>
</evidence>
<dbReference type="InterPro" id="IPR010708">
    <property type="entry name" value="5'(3')-deoxyribonucleotidase"/>
</dbReference>
<comment type="similarity">
    <text evidence="1">Belongs to the 5'(3')-deoxyribonucleotidase family.</text>
</comment>
<evidence type="ECO:0000313" key="3">
    <source>
        <dbReference type="EMBL" id="NMO22898.1"/>
    </source>
</evidence>
<dbReference type="InterPro" id="IPR023214">
    <property type="entry name" value="HAD_sf"/>
</dbReference>